<dbReference type="Proteomes" id="UP000285744">
    <property type="component" value="Unassembled WGS sequence"/>
</dbReference>
<dbReference type="Gene3D" id="3.90.1200.10">
    <property type="match status" value="1"/>
</dbReference>
<dbReference type="AlphaFoldDB" id="A0A420ESJ6"/>
<dbReference type="SUPFAM" id="SSF56112">
    <property type="entry name" value="Protein kinase-like (PK-like)"/>
    <property type="match status" value="1"/>
</dbReference>
<feature type="domain" description="Aminoglycoside phosphotransferase" evidence="1">
    <location>
        <begin position="28"/>
        <end position="218"/>
    </location>
</feature>
<protein>
    <recommendedName>
        <fullName evidence="1">Aminoglycoside phosphotransferase domain-containing protein</fullName>
    </recommendedName>
</protein>
<dbReference type="InterPro" id="IPR011009">
    <property type="entry name" value="Kinase-like_dom_sf"/>
</dbReference>
<evidence type="ECO:0000313" key="3">
    <source>
        <dbReference type="Proteomes" id="UP000285744"/>
    </source>
</evidence>
<sequence>MFAALVARAAAAGVGIERIVHRTDKAVVATGRQDGRPVVAKLLLSDDPYWVGRRQHELRMYELFADHPPPVEVAQALWCDNHLTVLTQLPGQRLHDQRHLTHDVSVPVARLVLDTLDTLAGWMPAPALPEPVDYHGRIDAEHAAALLDDADQHTLHTLVEQLGPARIVAHGDPLPTNLLLDGERCALVDWEHAGSYLPGYDLALPQTVGAAASPTLAVTITDRVHVAGITTAYHVNLLLLACREIRIHTRLPAADLPSSRLAYLRQLLQRSRRDIRALTTR</sequence>
<comment type="caution">
    <text evidence="2">The sequence shown here is derived from an EMBL/GenBank/DDBJ whole genome shotgun (WGS) entry which is preliminary data.</text>
</comment>
<organism evidence="2 3">
    <name type="scientific">Micromonospora globbae</name>
    <dbReference type="NCBI Taxonomy" id="1894969"/>
    <lineage>
        <taxon>Bacteria</taxon>
        <taxon>Bacillati</taxon>
        <taxon>Actinomycetota</taxon>
        <taxon>Actinomycetes</taxon>
        <taxon>Micromonosporales</taxon>
        <taxon>Micromonosporaceae</taxon>
        <taxon>Micromonospora</taxon>
    </lineage>
</organism>
<evidence type="ECO:0000259" key="1">
    <source>
        <dbReference type="Pfam" id="PF01636"/>
    </source>
</evidence>
<reference evidence="2 3" key="1">
    <citation type="journal article" date="2018" name="Int. J. Syst. Evol. Microbiol.">
        <title>Micromonospora globbae sp. nov., an endophytic actinomycete isolated from roots of Globba winitii C. H. Wright.</title>
        <authorList>
            <person name="Kuncharoen N."/>
            <person name="Pittayakhajonwut P."/>
            <person name="Tanasupawat S."/>
        </authorList>
    </citation>
    <scope>NUCLEOTIDE SEQUENCE [LARGE SCALE GENOMIC DNA]</scope>
    <source>
        <strain evidence="2 3">WPS1-2</strain>
    </source>
</reference>
<gene>
    <name evidence="2" type="ORF">D7I43_30585</name>
</gene>
<accession>A0A420ESJ6</accession>
<name>A0A420ESJ6_9ACTN</name>
<dbReference type="Pfam" id="PF01636">
    <property type="entry name" value="APH"/>
    <property type="match status" value="1"/>
</dbReference>
<proteinExistence type="predicted"/>
<evidence type="ECO:0000313" key="2">
    <source>
        <dbReference type="EMBL" id="RKF23630.1"/>
    </source>
</evidence>
<dbReference type="InterPro" id="IPR002575">
    <property type="entry name" value="Aminoglycoside_PTrfase"/>
</dbReference>
<dbReference type="EMBL" id="RAQQ01000039">
    <property type="protein sequence ID" value="RKF23630.1"/>
    <property type="molecule type" value="Genomic_DNA"/>
</dbReference>